<keyword evidence="1" id="KW-0472">Membrane</keyword>
<keyword evidence="1" id="KW-1133">Transmembrane helix</keyword>
<dbReference type="InterPro" id="IPR031712">
    <property type="entry name" value="DUF5077"/>
</dbReference>
<comment type="caution">
    <text evidence="3">The sequence shown here is derived from an EMBL/GenBank/DDBJ whole genome shotgun (WGS) entry which is preliminary data.</text>
</comment>
<feature type="transmembrane region" description="Helical" evidence="1">
    <location>
        <begin position="21"/>
        <end position="45"/>
    </location>
</feature>
<evidence type="ECO:0000256" key="1">
    <source>
        <dbReference type="SAM" id="Phobius"/>
    </source>
</evidence>
<dbReference type="InterPro" id="IPR021862">
    <property type="entry name" value="DUF3472"/>
</dbReference>
<accession>J9BRE4</accession>
<evidence type="ECO:0000313" key="3">
    <source>
        <dbReference type="EMBL" id="EJW90135.1"/>
    </source>
</evidence>
<gene>
    <name evidence="3" type="ORF">EVA_21758</name>
</gene>
<sequence length="445" mass="51200">MVNLLYQVHSSFLFLLNKLNILITIQFSMKYLFLLAFMLCTGVFAQTQHLEVGVSGNGYVTRQHNGARITDKGLAHWTNPHSVISVYFYLHQPTTAELSLYAKGHSEIKVNYGKKKFRVKLQSDDYTQVPVGRIDVRQPGYVRIDLQGISKQGENFGEIQQLIADQVTGKSNYVKDFSDYWGRRGPSVHMAYALPTGDTEWFYNEVTVPKEGETMHSYYMVAGFGEGYFGMQYNSPTERRVLFSVWSPFDTQDPKLIPDDQKIKLLRKGKDVHIGEFGNEGSGGQSYLKYPWKAGETYKFLMQVHPDGKGNTTYTAYFYATEEKEWRLIASFQRPQTNTWYTHAHSFLENFVPEQGYLSRKVYYGNQWACSKEGQWTRITNATFTHDATANAQVRLDYQGGETKDNRFYLKMGGFFNESVKMGTKFQCKPTGKHPEIDWDALKKL</sequence>
<proteinExistence type="predicted"/>
<reference evidence="3" key="1">
    <citation type="journal article" date="2012" name="PLoS ONE">
        <title>Gene sets for utilization of primary and secondary nutrition supplies in the distal gut of endangered iberian lynx.</title>
        <authorList>
            <person name="Alcaide M."/>
            <person name="Messina E."/>
            <person name="Richter M."/>
            <person name="Bargiela R."/>
            <person name="Peplies J."/>
            <person name="Huws S.A."/>
            <person name="Newbold C.J."/>
            <person name="Golyshin P.N."/>
            <person name="Simon M.A."/>
            <person name="Lopez G."/>
            <person name="Yakimov M.M."/>
            <person name="Ferrer M."/>
        </authorList>
    </citation>
    <scope>NUCLEOTIDE SEQUENCE</scope>
</reference>
<evidence type="ECO:0000259" key="2">
    <source>
        <dbReference type="Pfam" id="PF16871"/>
    </source>
</evidence>
<dbReference type="AlphaFoldDB" id="J9BRE4"/>
<dbReference type="Pfam" id="PF11958">
    <property type="entry name" value="DUF3472"/>
    <property type="match status" value="1"/>
</dbReference>
<name>J9BRE4_9ZZZZ</name>
<dbReference type="EMBL" id="AMCI01009028">
    <property type="protein sequence ID" value="EJW90135.1"/>
    <property type="molecule type" value="Genomic_DNA"/>
</dbReference>
<organism evidence="3">
    <name type="scientific">gut metagenome</name>
    <dbReference type="NCBI Taxonomy" id="749906"/>
    <lineage>
        <taxon>unclassified sequences</taxon>
        <taxon>metagenomes</taxon>
        <taxon>organismal metagenomes</taxon>
    </lineage>
</organism>
<dbReference type="Pfam" id="PF16871">
    <property type="entry name" value="DUF5077"/>
    <property type="match status" value="1"/>
</dbReference>
<protein>
    <recommendedName>
        <fullName evidence="2">DUF5077 domain-containing protein</fullName>
    </recommendedName>
</protein>
<keyword evidence="1" id="KW-0812">Transmembrane</keyword>
<feature type="domain" description="DUF5077" evidence="2">
    <location>
        <begin position="54"/>
        <end position="163"/>
    </location>
</feature>